<evidence type="ECO:0000313" key="1">
    <source>
        <dbReference type="EMBL" id="GAI43743.1"/>
    </source>
</evidence>
<sequence>MQEAFKFGILYNKLTDEELGNLDTVLRRFDYIGEGMINDKIKA</sequence>
<reference evidence="1" key="1">
    <citation type="journal article" date="2014" name="Front. Microbiol.">
        <title>High frequency of phylogenetically diverse reductive dehalogenase-homologous genes in deep subseafloor sedimentary metagenomes.</title>
        <authorList>
            <person name="Kawai M."/>
            <person name="Futagami T."/>
            <person name="Toyoda A."/>
            <person name="Takaki Y."/>
            <person name="Nishi S."/>
            <person name="Hori S."/>
            <person name="Arai W."/>
            <person name="Tsubouchi T."/>
            <person name="Morono Y."/>
            <person name="Uchiyama I."/>
            <person name="Ito T."/>
            <person name="Fujiyama A."/>
            <person name="Inagaki F."/>
            <person name="Takami H."/>
        </authorList>
    </citation>
    <scope>NUCLEOTIDE SEQUENCE</scope>
    <source>
        <strain evidence="1">Expedition CK06-06</strain>
    </source>
</reference>
<protein>
    <submittedName>
        <fullName evidence="1">Uncharacterized protein</fullName>
    </submittedName>
</protein>
<organism evidence="1">
    <name type="scientific">marine sediment metagenome</name>
    <dbReference type="NCBI Taxonomy" id="412755"/>
    <lineage>
        <taxon>unclassified sequences</taxon>
        <taxon>metagenomes</taxon>
        <taxon>ecological metagenomes</taxon>
    </lineage>
</organism>
<dbReference type="EMBL" id="BARV01030650">
    <property type="protein sequence ID" value="GAI43743.1"/>
    <property type="molecule type" value="Genomic_DNA"/>
</dbReference>
<name>X1NJI0_9ZZZZ</name>
<gene>
    <name evidence="1" type="ORF">S06H3_48649</name>
</gene>
<accession>X1NJI0</accession>
<proteinExistence type="predicted"/>
<dbReference type="AlphaFoldDB" id="X1NJI0"/>
<comment type="caution">
    <text evidence="1">The sequence shown here is derived from an EMBL/GenBank/DDBJ whole genome shotgun (WGS) entry which is preliminary data.</text>
</comment>